<evidence type="ECO:0000313" key="3">
    <source>
        <dbReference type="EMBL" id="EQD55415.1"/>
    </source>
</evidence>
<protein>
    <submittedName>
        <fullName evidence="3">Transposase IS66</fullName>
    </submittedName>
</protein>
<accession>T1BN57</accession>
<dbReference type="Pfam" id="PF13005">
    <property type="entry name" value="zf-IS66"/>
    <property type="match status" value="1"/>
</dbReference>
<gene>
    <name evidence="3" type="ORF">B2A_05737</name>
</gene>
<dbReference type="Pfam" id="PF13007">
    <property type="entry name" value="LZ_Tnp_IS66"/>
    <property type="match status" value="1"/>
</dbReference>
<dbReference type="InterPro" id="IPR024463">
    <property type="entry name" value="Transposase_TnpC_homeodom"/>
</dbReference>
<dbReference type="PANTHER" id="PTHR33678:SF1">
    <property type="entry name" value="BLL1576 PROTEIN"/>
    <property type="match status" value="1"/>
</dbReference>
<name>T1BN57_9ZZZZ</name>
<feature type="domain" description="Transposase TnpC homeodomain" evidence="2">
    <location>
        <begin position="2"/>
        <end position="48"/>
    </location>
</feature>
<feature type="domain" description="Transposase IS66 zinc-finger binding" evidence="1">
    <location>
        <begin position="60"/>
        <end position="103"/>
    </location>
</feature>
<evidence type="ECO:0000259" key="2">
    <source>
        <dbReference type="Pfam" id="PF13007"/>
    </source>
</evidence>
<evidence type="ECO:0000259" key="1">
    <source>
        <dbReference type="Pfam" id="PF13005"/>
    </source>
</evidence>
<dbReference type="InterPro" id="IPR052344">
    <property type="entry name" value="Transposase-related"/>
</dbReference>
<organism evidence="3">
    <name type="scientific">mine drainage metagenome</name>
    <dbReference type="NCBI Taxonomy" id="410659"/>
    <lineage>
        <taxon>unclassified sequences</taxon>
        <taxon>metagenomes</taxon>
        <taxon>ecological metagenomes</taxon>
    </lineage>
</organism>
<dbReference type="EMBL" id="AUZZ01003996">
    <property type="protein sequence ID" value="EQD55415.1"/>
    <property type="molecule type" value="Genomic_DNA"/>
</dbReference>
<dbReference type="AlphaFoldDB" id="T1BN57"/>
<reference evidence="3" key="2">
    <citation type="journal article" date="2014" name="ISME J.">
        <title>Microbial stratification in low pH oxic and suboxic macroscopic growths along an acid mine drainage.</title>
        <authorList>
            <person name="Mendez-Garcia C."/>
            <person name="Mesa V."/>
            <person name="Sprenger R.R."/>
            <person name="Richter M."/>
            <person name="Diez M.S."/>
            <person name="Solano J."/>
            <person name="Bargiela R."/>
            <person name="Golyshina O.V."/>
            <person name="Manteca A."/>
            <person name="Ramos J.L."/>
            <person name="Gallego J.R."/>
            <person name="Llorente I."/>
            <person name="Martins Dos Santos V.A."/>
            <person name="Jensen O.N."/>
            <person name="Pelaez A.I."/>
            <person name="Sanchez J."/>
            <person name="Ferrer M."/>
        </authorList>
    </citation>
    <scope>NUCLEOTIDE SEQUENCE</scope>
</reference>
<dbReference type="PANTHER" id="PTHR33678">
    <property type="entry name" value="BLL1576 PROTEIN"/>
    <property type="match status" value="1"/>
</dbReference>
<comment type="caution">
    <text evidence="3">The sequence shown here is derived from an EMBL/GenBank/DDBJ whole genome shotgun (WGS) entry which is preliminary data.</text>
</comment>
<proteinExistence type="predicted"/>
<dbReference type="InterPro" id="IPR024474">
    <property type="entry name" value="Znf_dom_IS66"/>
</dbReference>
<reference evidence="3" key="1">
    <citation type="submission" date="2013-08" db="EMBL/GenBank/DDBJ databases">
        <authorList>
            <person name="Mendez C."/>
            <person name="Richter M."/>
            <person name="Ferrer M."/>
            <person name="Sanchez J."/>
        </authorList>
    </citation>
    <scope>NUCLEOTIDE SEQUENCE</scope>
</reference>
<sequence length="116" mass="12678">MTAEIARLRRVQFAARSEKMDPDQRALFDETMAADLAAVETQLQAAELPRVETRHEPASCACAECGAALVAIGEHVSEKLDCKPLEFFVRRAVYPQYACRACETVTAAPVAPAPTR</sequence>